<evidence type="ECO:0000256" key="1">
    <source>
        <dbReference type="SAM" id="MobiDB-lite"/>
    </source>
</evidence>
<organism evidence="2 3">
    <name type="scientific">Halobium salinum</name>
    <dbReference type="NCBI Taxonomy" id="1364940"/>
    <lineage>
        <taxon>Archaea</taxon>
        <taxon>Methanobacteriati</taxon>
        <taxon>Methanobacteriota</taxon>
        <taxon>Stenosarchaea group</taxon>
        <taxon>Halobacteria</taxon>
        <taxon>Halobacteriales</taxon>
        <taxon>Haloferacaceae</taxon>
        <taxon>Halobium</taxon>
    </lineage>
</organism>
<dbReference type="PANTHER" id="PTHR43434:SF1">
    <property type="entry name" value="PHOSPHOGLYCOLATE PHOSPHATASE"/>
    <property type="match status" value="1"/>
</dbReference>
<dbReference type="SUPFAM" id="SSF56784">
    <property type="entry name" value="HAD-like"/>
    <property type="match status" value="1"/>
</dbReference>
<keyword evidence="3" id="KW-1185">Reference proteome</keyword>
<dbReference type="PANTHER" id="PTHR43434">
    <property type="entry name" value="PHOSPHOGLYCOLATE PHOSPHATASE"/>
    <property type="match status" value="1"/>
</dbReference>
<dbReference type="SFLD" id="SFLDG01129">
    <property type="entry name" value="C1.5:_HAD__Beta-PGM__Phosphata"/>
    <property type="match status" value="1"/>
</dbReference>
<reference evidence="2 3" key="1">
    <citation type="journal article" date="2019" name="Int. J. Syst. Evol. Microbiol.">
        <title>The Global Catalogue of Microorganisms (GCM) 10K type strain sequencing project: providing services to taxonomists for standard genome sequencing and annotation.</title>
        <authorList>
            <consortium name="The Broad Institute Genomics Platform"/>
            <consortium name="The Broad Institute Genome Sequencing Center for Infectious Disease"/>
            <person name="Wu L."/>
            <person name="Ma J."/>
        </authorList>
    </citation>
    <scope>NUCLEOTIDE SEQUENCE [LARGE SCALE GENOMIC DNA]</scope>
    <source>
        <strain evidence="2 3">CGMCC 1.12553</strain>
    </source>
</reference>
<name>A0ABD5P8W9_9EURY</name>
<dbReference type="Proteomes" id="UP001595921">
    <property type="component" value="Unassembled WGS sequence"/>
</dbReference>
<protein>
    <submittedName>
        <fullName evidence="2">HAD family hydrolase</fullName>
        <ecNumber evidence="2">3.-.-.-</ecNumber>
    </submittedName>
</protein>
<evidence type="ECO:0000313" key="3">
    <source>
        <dbReference type="Proteomes" id="UP001595921"/>
    </source>
</evidence>
<dbReference type="EC" id="3.-.-.-" evidence="2"/>
<dbReference type="EMBL" id="JBHSDS010000003">
    <property type="protein sequence ID" value="MFC4357315.1"/>
    <property type="molecule type" value="Genomic_DNA"/>
</dbReference>
<accession>A0ABD5P8W9</accession>
<dbReference type="Gene3D" id="3.40.50.1000">
    <property type="entry name" value="HAD superfamily/HAD-like"/>
    <property type="match status" value="1"/>
</dbReference>
<comment type="caution">
    <text evidence="2">The sequence shown here is derived from an EMBL/GenBank/DDBJ whole genome shotgun (WGS) entry which is preliminary data.</text>
</comment>
<dbReference type="GO" id="GO:0016787">
    <property type="term" value="F:hydrolase activity"/>
    <property type="evidence" value="ECO:0007669"/>
    <property type="project" value="UniProtKB-KW"/>
</dbReference>
<dbReference type="RefSeq" id="WP_267622384.1">
    <property type="nucleotide sequence ID" value="NZ_JAODIW010000006.1"/>
</dbReference>
<dbReference type="InterPro" id="IPR050155">
    <property type="entry name" value="HAD-like_hydrolase_sf"/>
</dbReference>
<dbReference type="Pfam" id="PF00702">
    <property type="entry name" value="Hydrolase"/>
    <property type="match status" value="1"/>
</dbReference>
<dbReference type="SFLD" id="SFLDS00003">
    <property type="entry name" value="Haloacid_Dehalogenase"/>
    <property type="match status" value="1"/>
</dbReference>
<dbReference type="InterPro" id="IPR023214">
    <property type="entry name" value="HAD_sf"/>
</dbReference>
<keyword evidence="2" id="KW-0378">Hydrolase</keyword>
<sequence length="250" mass="27385">MVEDYEFWLFDLDGTLVDADWAYTRDVYDRVGDRLNHEFTDREAELLWHGLSGARNPLLREWGFDPEAFWPAFHAEEDPQRRARATYLHDDAERLLDALEDRDVPMGVVTHCQRFLAEPVLDRLGLAERFDAVVCCTDEVGWKPDPAPVRHAMAELGVADSGTAEGGSGTDAVRSDGGSDVGTGDATGTVPDHRGVLVGDGPNDIGAAWNAGLDGVHVERHGADRRGWCVLGDRRVSSLDELLDASASSS</sequence>
<feature type="region of interest" description="Disordered" evidence="1">
    <location>
        <begin position="160"/>
        <end position="192"/>
    </location>
</feature>
<gene>
    <name evidence="2" type="ORF">ACFO0N_05050</name>
</gene>
<proteinExistence type="predicted"/>
<evidence type="ECO:0000313" key="2">
    <source>
        <dbReference type="EMBL" id="MFC4357315.1"/>
    </source>
</evidence>
<dbReference type="AlphaFoldDB" id="A0ABD5P8W9"/>
<dbReference type="InterPro" id="IPR036412">
    <property type="entry name" value="HAD-like_sf"/>
</dbReference>